<keyword evidence="2" id="KW-1185">Reference proteome</keyword>
<dbReference type="Proteomes" id="UP000198623">
    <property type="component" value="Unassembled WGS sequence"/>
</dbReference>
<reference evidence="2" key="1">
    <citation type="submission" date="2016-10" db="EMBL/GenBank/DDBJ databases">
        <authorList>
            <person name="Varghese N."/>
            <person name="Submissions S."/>
        </authorList>
    </citation>
    <scope>NUCLEOTIDE SEQUENCE [LARGE SCALE GENOMIC DNA]</scope>
    <source>
        <strain evidence="2">CGMCC 1.10971</strain>
    </source>
</reference>
<dbReference type="EMBL" id="FOOU01000005">
    <property type="protein sequence ID" value="SFG28599.1"/>
    <property type="molecule type" value="Genomic_DNA"/>
</dbReference>
<accession>A0A1I2QMQ3</accession>
<dbReference type="STRING" id="1045558.SAMN05216175_1055"/>
<evidence type="ECO:0000313" key="1">
    <source>
        <dbReference type="EMBL" id="SFG28599.1"/>
    </source>
</evidence>
<name>A0A1I2QMQ3_9GAMM</name>
<organism evidence="1 2">
    <name type="scientific">Neptunomonas qingdaonensis</name>
    <dbReference type="NCBI Taxonomy" id="1045558"/>
    <lineage>
        <taxon>Bacteria</taxon>
        <taxon>Pseudomonadati</taxon>
        <taxon>Pseudomonadota</taxon>
        <taxon>Gammaproteobacteria</taxon>
        <taxon>Oceanospirillales</taxon>
        <taxon>Oceanospirillaceae</taxon>
        <taxon>Neptunomonas</taxon>
    </lineage>
</organism>
<protein>
    <submittedName>
        <fullName evidence="1">Uncharacterized protein</fullName>
    </submittedName>
</protein>
<proteinExistence type="predicted"/>
<sequence>MAGEKVRWKITRLQDARPDPLYFEFDGRVSIKRFNETLDSWLVSSDHESKDLYPDFTISVYMLDEIKIIGQAVSVFERNLV</sequence>
<dbReference type="AlphaFoldDB" id="A0A1I2QMQ3"/>
<evidence type="ECO:0000313" key="2">
    <source>
        <dbReference type="Proteomes" id="UP000198623"/>
    </source>
</evidence>
<gene>
    <name evidence="1" type="ORF">SAMN05216175_1055</name>
</gene>